<evidence type="ECO:0000256" key="7">
    <source>
        <dbReference type="RuleBase" id="RU362099"/>
    </source>
</evidence>
<dbReference type="STRING" id="61853.ENSNLEP00000039267"/>
<reference evidence="8" key="3">
    <citation type="submission" date="2025-09" db="UniProtKB">
        <authorList>
            <consortium name="Ensembl"/>
        </authorList>
    </citation>
    <scope>IDENTIFICATION</scope>
</reference>
<feature type="transmembrane region" description="Helical" evidence="7">
    <location>
        <begin position="30"/>
        <end position="51"/>
    </location>
</feature>
<evidence type="ECO:0000256" key="4">
    <source>
        <dbReference type="ARBA" id="ARBA00022968"/>
    </source>
</evidence>
<comment type="subcellular location">
    <subcellularLocation>
        <location evidence="1">Membrane</location>
        <topology evidence="1">Single-pass type II membrane protein</topology>
    </subcellularLocation>
</comment>
<dbReference type="NCBIfam" id="TIGR01107">
    <property type="entry name" value="Na_K_ATPase_bet"/>
    <property type="match status" value="1"/>
</dbReference>
<dbReference type="GO" id="GO:0016324">
    <property type="term" value="C:apical plasma membrane"/>
    <property type="evidence" value="ECO:0007669"/>
    <property type="project" value="UniProtKB-SubCell"/>
</dbReference>
<dbReference type="InterPro" id="IPR038702">
    <property type="entry name" value="Na/K_ATPase_sub_beta_sf"/>
</dbReference>
<keyword evidence="6 7" id="KW-0472">Membrane</keyword>
<dbReference type="GO" id="GO:0001671">
    <property type="term" value="F:ATPase activator activity"/>
    <property type="evidence" value="ECO:0007669"/>
    <property type="project" value="TreeGrafter"/>
</dbReference>
<keyword evidence="3 7" id="KW-0812">Transmembrane</keyword>
<dbReference type="GO" id="GO:0030007">
    <property type="term" value="P:intracellular potassium ion homeostasis"/>
    <property type="evidence" value="ECO:0007669"/>
    <property type="project" value="TreeGrafter"/>
</dbReference>
<dbReference type="PANTHER" id="PTHR11523">
    <property type="entry name" value="SODIUM/POTASSIUM-DEPENDENT ATPASE BETA SUBUNIT"/>
    <property type="match status" value="1"/>
</dbReference>
<dbReference type="GO" id="GO:1990573">
    <property type="term" value="P:potassium ion import across plasma membrane"/>
    <property type="evidence" value="ECO:0007669"/>
    <property type="project" value="TreeGrafter"/>
</dbReference>
<reference evidence="8" key="2">
    <citation type="submission" date="2025-08" db="UniProtKB">
        <authorList>
            <consortium name="Ensembl"/>
        </authorList>
    </citation>
    <scope>IDENTIFICATION</scope>
</reference>
<evidence type="ECO:0000256" key="6">
    <source>
        <dbReference type="ARBA" id="ARBA00023136"/>
    </source>
</evidence>
<keyword evidence="7" id="KW-0406">Ion transport</keyword>
<sequence length="234" mass="25965">MTKNEKSPNQSLAEWKLFIYNSTTGESRGLFHLVFYGLINAILSFTMWVMLQTINDEIPSPGLMVFPKPVTALAYTFSRSDPTSCAGYTEDLKKFLKPYTLEEQKNLTACPDGALLEQKGPVYVACRFPISLLQACRGMNDPDFGYSQANPCILVKMNRIIRLKPEGVPRIDCVSKSEDIPNVEGKKLHVGYLQPLVAVQVSFAPNNTGKEVTVKCKIDGSANLKIMFKITACA</sequence>
<comment type="function">
    <text evidence="7">This is the non-catalytic component of the active enzyme, which catalyzes the hydrolysis of ATP coupled with the exchange of Na(+) and K(+) ions across the plasma membrane.</text>
</comment>
<dbReference type="GeneTree" id="ENSGT01030000234579"/>
<keyword evidence="4" id="KW-0735">Signal-anchor</keyword>
<evidence type="ECO:0000256" key="3">
    <source>
        <dbReference type="ARBA" id="ARBA00022692"/>
    </source>
</evidence>
<dbReference type="Ensembl" id="ENSNLET00000012126.2">
    <property type="protein sequence ID" value="ENSNLEP00000039267.1"/>
    <property type="gene ID" value="ENSNLEG00000009505.2"/>
</dbReference>
<evidence type="ECO:0000256" key="1">
    <source>
        <dbReference type="ARBA" id="ARBA00004606"/>
    </source>
</evidence>
<evidence type="ECO:0000256" key="2">
    <source>
        <dbReference type="ARBA" id="ARBA00005876"/>
    </source>
</evidence>
<name>A0A2I3H721_NOMLE</name>
<dbReference type="GO" id="GO:0006883">
    <property type="term" value="P:intracellular sodium ion homeostasis"/>
    <property type="evidence" value="ECO:0007669"/>
    <property type="project" value="TreeGrafter"/>
</dbReference>
<dbReference type="GO" id="GO:0005890">
    <property type="term" value="C:sodium:potassium-exchanging ATPase complex"/>
    <property type="evidence" value="ECO:0007669"/>
    <property type="project" value="InterPro"/>
</dbReference>
<dbReference type="OMA" id="PNVAFYP"/>
<dbReference type="PANTHER" id="PTHR11523:SF50">
    <property type="entry name" value="SODIUM_POTASSIUM-TRANSPORTING ATPASE SUBUNIT BETA"/>
    <property type="match status" value="1"/>
</dbReference>
<keyword evidence="5 7" id="KW-1133">Transmembrane helix</keyword>
<dbReference type="GO" id="GO:0036376">
    <property type="term" value="P:sodium ion export across plasma membrane"/>
    <property type="evidence" value="ECO:0007669"/>
    <property type="project" value="TreeGrafter"/>
</dbReference>
<dbReference type="GO" id="GO:0016323">
    <property type="term" value="C:basolateral plasma membrane"/>
    <property type="evidence" value="ECO:0007669"/>
    <property type="project" value="UniProtKB-SubCell"/>
</dbReference>
<reference evidence="8 9" key="1">
    <citation type="submission" date="2012-10" db="EMBL/GenBank/DDBJ databases">
        <authorList>
            <consortium name="Gibbon Genome Sequencing Consortium"/>
        </authorList>
    </citation>
    <scope>NUCLEOTIDE SEQUENCE [LARGE SCALE GENOMIC DNA]</scope>
</reference>
<evidence type="ECO:0000313" key="8">
    <source>
        <dbReference type="Ensembl" id="ENSNLEP00000039267.1"/>
    </source>
</evidence>
<dbReference type="Pfam" id="PF00287">
    <property type="entry name" value="Na_K-ATPase"/>
    <property type="match status" value="1"/>
</dbReference>
<dbReference type="EMBL" id="ADFV01009932">
    <property type="status" value="NOT_ANNOTATED_CDS"/>
    <property type="molecule type" value="Genomic_DNA"/>
</dbReference>
<evidence type="ECO:0000256" key="5">
    <source>
        <dbReference type="ARBA" id="ARBA00022989"/>
    </source>
</evidence>
<protein>
    <recommendedName>
        <fullName evidence="7">Sodium/potassium-transporting ATPase subunit beta</fullName>
    </recommendedName>
</protein>
<proteinExistence type="inferred from homology"/>
<dbReference type="InParanoid" id="A0A2I3H721"/>
<organism evidence="8 9">
    <name type="scientific">Nomascus leucogenys</name>
    <name type="common">Northern white-cheeked gibbon</name>
    <name type="synonym">Hylobates leucogenys</name>
    <dbReference type="NCBI Taxonomy" id="61853"/>
    <lineage>
        <taxon>Eukaryota</taxon>
        <taxon>Metazoa</taxon>
        <taxon>Chordata</taxon>
        <taxon>Craniata</taxon>
        <taxon>Vertebrata</taxon>
        <taxon>Euteleostomi</taxon>
        <taxon>Mammalia</taxon>
        <taxon>Eutheria</taxon>
        <taxon>Euarchontoglires</taxon>
        <taxon>Primates</taxon>
        <taxon>Haplorrhini</taxon>
        <taxon>Catarrhini</taxon>
        <taxon>Hylobatidae</taxon>
        <taxon>Nomascus</taxon>
    </lineage>
</organism>
<dbReference type="InterPro" id="IPR000402">
    <property type="entry name" value="Na/K_ATPase_sub_beta"/>
</dbReference>
<dbReference type="Proteomes" id="UP000001073">
    <property type="component" value="Chromosome 14"/>
</dbReference>
<dbReference type="FunCoup" id="A0A2I3H721">
    <property type="interactions" value="1477"/>
</dbReference>
<dbReference type="AlphaFoldDB" id="A0A2I3H721"/>
<dbReference type="Gene3D" id="2.60.40.1660">
    <property type="entry name" value="Na, k-atpase alpha subunit"/>
    <property type="match status" value="1"/>
</dbReference>
<keyword evidence="7" id="KW-0813">Transport</keyword>
<accession>A0A2I3H721</accession>
<keyword evidence="9" id="KW-1185">Reference proteome</keyword>
<evidence type="ECO:0000313" key="9">
    <source>
        <dbReference type="Proteomes" id="UP000001073"/>
    </source>
</evidence>
<comment type="similarity">
    <text evidence="2 7">Belongs to the X(+)/potassium ATPases subunit beta family.</text>
</comment>